<gene>
    <name evidence="1" type="ORF">JOE57_001805</name>
</gene>
<evidence type="ECO:0000313" key="2">
    <source>
        <dbReference type="Proteomes" id="UP000704762"/>
    </source>
</evidence>
<evidence type="ECO:0000313" key="1">
    <source>
        <dbReference type="EMBL" id="MBM7798884.1"/>
    </source>
</evidence>
<dbReference type="RefSeq" id="WP_204917379.1">
    <property type="nucleotide sequence ID" value="NZ_BAAAQP010000002.1"/>
</dbReference>
<dbReference type="Proteomes" id="UP000704762">
    <property type="component" value="Unassembled WGS sequence"/>
</dbReference>
<proteinExistence type="predicted"/>
<protein>
    <submittedName>
        <fullName evidence="1">Uncharacterized protein</fullName>
    </submittedName>
</protein>
<comment type="caution">
    <text evidence="1">The sequence shown here is derived from an EMBL/GenBank/DDBJ whole genome shotgun (WGS) entry which is preliminary data.</text>
</comment>
<reference evidence="1 2" key="1">
    <citation type="submission" date="2021-01" db="EMBL/GenBank/DDBJ databases">
        <title>Sequencing the genomes of 1000 actinobacteria strains.</title>
        <authorList>
            <person name="Klenk H.-P."/>
        </authorList>
    </citation>
    <scope>NUCLEOTIDE SEQUENCE [LARGE SCALE GENOMIC DNA]</scope>
    <source>
        <strain evidence="1 2">DSM 18662</strain>
    </source>
</reference>
<dbReference type="EMBL" id="JAFBCF010000001">
    <property type="protein sequence ID" value="MBM7798884.1"/>
    <property type="molecule type" value="Genomic_DNA"/>
</dbReference>
<accession>A0ABS2RIQ1</accession>
<sequence length="125" mass="13204">MTTAGAAQDQEPVLPEFLAVYRVHAADVELTEEAQRLVRSYLAQGTRAVEAVRQTSRYEGQSLLETAVSNLAEAARVLHDDVSDGGVVDAATFLAAAHARFGGAGIPPFCYGDEGRRQATGTAPT</sequence>
<organism evidence="1 2">
    <name type="scientific">Microlunatus panaciterrae</name>
    <dbReference type="NCBI Taxonomy" id="400768"/>
    <lineage>
        <taxon>Bacteria</taxon>
        <taxon>Bacillati</taxon>
        <taxon>Actinomycetota</taxon>
        <taxon>Actinomycetes</taxon>
        <taxon>Propionibacteriales</taxon>
        <taxon>Propionibacteriaceae</taxon>
        <taxon>Microlunatus</taxon>
    </lineage>
</organism>
<name>A0ABS2RIQ1_9ACTN</name>
<keyword evidence="2" id="KW-1185">Reference proteome</keyword>